<dbReference type="AlphaFoldDB" id="A0A6J4QVQ4"/>
<name>A0A6J4QVQ4_9ACTN</name>
<sequence length="43" mass="4868">MDAFSLRHHYLLCSELLVWRGEAPPDAGEEEPLLPKARTVFDG</sequence>
<dbReference type="EMBL" id="CADCVD010000095">
    <property type="protein sequence ID" value="CAA9447852.1"/>
    <property type="molecule type" value="Genomic_DNA"/>
</dbReference>
<protein>
    <submittedName>
        <fullName evidence="1">Uncharacterized protein</fullName>
    </submittedName>
</protein>
<proteinExistence type="predicted"/>
<gene>
    <name evidence="1" type="ORF">AVDCRST_MAG37-2017</name>
</gene>
<reference evidence="1" key="1">
    <citation type="submission" date="2020-02" db="EMBL/GenBank/DDBJ databases">
        <authorList>
            <person name="Meier V. D."/>
        </authorList>
    </citation>
    <scope>NUCLEOTIDE SEQUENCE</scope>
    <source>
        <strain evidence="1">AVDCRST_MAG37</strain>
    </source>
</reference>
<accession>A0A6J4QVQ4</accession>
<evidence type="ECO:0000313" key="1">
    <source>
        <dbReference type="EMBL" id="CAA9447852.1"/>
    </source>
</evidence>
<organism evidence="1">
    <name type="scientific">uncultured Rubrobacteraceae bacterium</name>
    <dbReference type="NCBI Taxonomy" id="349277"/>
    <lineage>
        <taxon>Bacteria</taxon>
        <taxon>Bacillati</taxon>
        <taxon>Actinomycetota</taxon>
        <taxon>Rubrobacteria</taxon>
        <taxon>Rubrobacterales</taxon>
        <taxon>Rubrobacteraceae</taxon>
        <taxon>environmental samples</taxon>
    </lineage>
</organism>